<keyword evidence="3" id="KW-1185">Reference proteome</keyword>
<gene>
    <name evidence="2" type="ORF">FB559_3163</name>
</gene>
<dbReference type="Proteomes" id="UP000316096">
    <property type="component" value="Unassembled WGS sequence"/>
</dbReference>
<keyword evidence="1" id="KW-0472">Membrane</keyword>
<feature type="transmembrane region" description="Helical" evidence="1">
    <location>
        <begin position="85"/>
        <end position="103"/>
    </location>
</feature>
<proteinExistence type="predicted"/>
<feature type="transmembrane region" description="Helical" evidence="1">
    <location>
        <begin position="166"/>
        <end position="184"/>
    </location>
</feature>
<accession>A0A543CKG6</accession>
<dbReference type="AlphaFoldDB" id="A0A543CKG6"/>
<dbReference type="EMBL" id="VFOZ01000001">
    <property type="protein sequence ID" value="TQL97569.1"/>
    <property type="molecule type" value="Genomic_DNA"/>
</dbReference>
<evidence type="ECO:0000313" key="3">
    <source>
        <dbReference type="Proteomes" id="UP000316096"/>
    </source>
</evidence>
<protein>
    <submittedName>
        <fullName evidence="2">Uncharacterized protein</fullName>
    </submittedName>
</protein>
<evidence type="ECO:0000313" key="2">
    <source>
        <dbReference type="EMBL" id="TQL97569.1"/>
    </source>
</evidence>
<reference evidence="2 3" key="1">
    <citation type="submission" date="2019-06" db="EMBL/GenBank/DDBJ databases">
        <title>Sequencing the genomes of 1000 actinobacteria strains.</title>
        <authorList>
            <person name="Klenk H.-P."/>
        </authorList>
    </citation>
    <scope>NUCLEOTIDE SEQUENCE [LARGE SCALE GENOMIC DNA]</scope>
    <source>
        <strain evidence="2 3">DSM 102200</strain>
    </source>
</reference>
<feature type="transmembrane region" description="Helical" evidence="1">
    <location>
        <begin position="53"/>
        <end position="73"/>
    </location>
</feature>
<keyword evidence="1" id="KW-0812">Transmembrane</keyword>
<feature type="transmembrane region" description="Helical" evidence="1">
    <location>
        <begin position="24"/>
        <end position="47"/>
    </location>
</feature>
<keyword evidence="1" id="KW-1133">Transmembrane helix</keyword>
<sequence length="203" mass="21444">MRATGYSFLAPDVPTPIPRMARSWWASCQAGFVSIGGFFAVIIAAAVTYRSSALVTTATLGGLVVGFTAVAAYEWWAGRRLGTELSRLQLIVVAAGLVFWQLYQTSPGGLPYDPTSAQLCAYIQRLDRPCLIEADAARLHSDIAWWSTGIIIVILGLMARRSRTAAWIAPAVAIAGGAVALHFLDVFVRPAAAAGLLPAGAAP</sequence>
<name>A0A543CKG6_9ACTN</name>
<evidence type="ECO:0000256" key="1">
    <source>
        <dbReference type="SAM" id="Phobius"/>
    </source>
</evidence>
<organism evidence="2 3">
    <name type="scientific">Actinoallomurus bryophytorum</name>
    <dbReference type="NCBI Taxonomy" id="1490222"/>
    <lineage>
        <taxon>Bacteria</taxon>
        <taxon>Bacillati</taxon>
        <taxon>Actinomycetota</taxon>
        <taxon>Actinomycetes</taxon>
        <taxon>Streptosporangiales</taxon>
        <taxon>Thermomonosporaceae</taxon>
        <taxon>Actinoallomurus</taxon>
    </lineage>
</organism>
<feature type="transmembrane region" description="Helical" evidence="1">
    <location>
        <begin position="143"/>
        <end position="159"/>
    </location>
</feature>
<comment type="caution">
    <text evidence="2">The sequence shown here is derived from an EMBL/GenBank/DDBJ whole genome shotgun (WGS) entry which is preliminary data.</text>
</comment>